<dbReference type="GO" id="GO:0000976">
    <property type="term" value="F:transcription cis-regulatory region binding"/>
    <property type="evidence" value="ECO:0007669"/>
    <property type="project" value="TreeGrafter"/>
</dbReference>
<evidence type="ECO:0000259" key="4">
    <source>
        <dbReference type="PROSITE" id="PS50932"/>
    </source>
</evidence>
<keyword evidence="2 5" id="KW-0238">DNA-binding</keyword>
<organism evidence="5 6">
    <name type="scientific">Candidatus Atopostipes pullistercoris</name>
    <dbReference type="NCBI Taxonomy" id="2838467"/>
    <lineage>
        <taxon>Bacteria</taxon>
        <taxon>Bacillati</taxon>
        <taxon>Bacillota</taxon>
        <taxon>Bacilli</taxon>
        <taxon>Lactobacillales</taxon>
        <taxon>Carnobacteriaceae</taxon>
        <taxon>Atopostipes</taxon>
    </lineage>
</organism>
<evidence type="ECO:0000256" key="1">
    <source>
        <dbReference type="ARBA" id="ARBA00023015"/>
    </source>
</evidence>
<dbReference type="AlphaFoldDB" id="A0A9D2G1F2"/>
<reference evidence="5" key="2">
    <citation type="submission" date="2021-04" db="EMBL/GenBank/DDBJ databases">
        <authorList>
            <person name="Gilroy R."/>
        </authorList>
    </citation>
    <scope>NUCLEOTIDE SEQUENCE</scope>
    <source>
        <strain evidence="5">CHK169-4300</strain>
    </source>
</reference>
<dbReference type="GO" id="GO:0003700">
    <property type="term" value="F:DNA-binding transcription factor activity"/>
    <property type="evidence" value="ECO:0007669"/>
    <property type="project" value="TreeGrafter"/>
</dbReference>
<comment type="caution">
    <text evidence="5">The sequence shown here is derived from an EMBL/GenBank/DDBJ whole genome shotgun (WGS) entry which is preliminary data.</text>
</comment>
<evidence type="ECO:0000313" key="6">
    <source>
        <dbReference type="Proteomes" id="UP000824106"/>
    </source>
</evidence>
<dbReference type="InterPro" id="IPR010982">
    <property type="entry name" value="Lambda_DNA-bd_dom_sf"/>
</dbReference>
<dbReference type="SMART" id="SM00354">
    <property type="entry name" value="HTH_LACI"/>
    <property type="match status" value="1"/>
</dbReference>
<dbReference type="PROSITE" id="PS50932">
    <property type="entry name" value="HTH_LACI_2"/>
    <property type="match status" value="1"/>
</dbReference>
<dbReference type="SUPFAM" id="SSF53822">
    <property type="entry name" value="Periplasmic binding protein-like I"/>
    <property type="match status" value="1"/>
</dbReference>
<gene>
    <name evidence="5" type="ORF">H9808_02500</name>
</gene>
<name>A0A9D2G1F2_9LACT</name>
<dbReference type="Pfam" id="PF00356">
    <property type="entry name" value="LacI"/>
    <property type="match status" value="1"/>
</dbReference>
<keyword evidence="3" id="KW-0804">Transcription</keyword>
<dbReference type="Pfam" id="PF13377">
    <property type="entry name" value="Peripla_BP_3"/>
    <property type="match status" value="1"/>
</dbReference>
<dbReference type="SUPFAM" id="SSF47413">
    <property type="entry name" value="lambda repressor-like DNA-binding domains"/>
    <property type="match status" value="1"/>
</dbReference>
<proteinExistence type="predicted"/>
<dbReference type="CDD" id="cd01392">
    <property type="entry name" value="HTH_LacI"/>
    <property type="match status" value="1"/>
</dbReference>
<keyword evidence="1" id="KW-0805">Transcription regulation</keyword>
<sequence>EIAEDVGVSIATVSRILNEDPTLSVKEETRNKVYDSAIKLGYQSENFKPLIRNIAFLYWLTEEEELEDEYFQEMREEIFAQAEKKNIRISIHTIEEGIESVPEDINGFIGVGPFNDRELDFLHEITEHGVFIDTTPDMLHYDSVRPDLYQTTDQAIDYFLKNGHEEIGFIGGTYFDRNDQVDLQDSRERRFRYRLEEIGKLNEDYIFTQRGFSFQTGKDLMEKAIKELGDDLPTAFFVASDPIALGCLQILNYKGIKVPDRVSLIGINNNKISRYISPPLTTFDIDRQALVSNAMEMLIERIVHCRTYRKKLFLETKLIVRDSTLS</sequence>
<protein>
    <submittedName>
        <fullName evidence="5">LacI family DNA-binding transcriptional regulator</fullName>
    </submittedName>
</protein>
<dbReference type="InterPro" id="IPR000843">
    <property type="entry name" value="HTH_LacI"/>
</dbReference>
<dbReference type="Gene3D" id="1.10.260.40">
    <property type="entry name" value="lambda repressor-like DNA-binding domains"/>
    <property type="match status" value="1"/>
</dbReference>
<evidence type="ECO:0000256" key="3">
    <source>
        <dbReference type="ARBA" id="ARBA00023163"/>
    </source>
</evidence>
<dbReference type="InterPro" id="IPR028082">
    <property type="entry name" value="Peripla_BP_I"/>
</dbReference>
<dbReference type="Gene3D" id="3.40.50.2300">
    <property type="match status" value="2"/>
</dbReference>
<reference evidence="5" key="1">
    <citation type="journal article" date="2021" name="PeerJ">
        <title>Extensive microbial diversity within the chicken gut microbiome revealed by metagenomics and culture.</title>
        <authorList>
            <person name="Gilroy R."/>
            <person name="Ravi A."/>
            <person name="Getino M."/>
            <person name="Pursley I."/>
            <person name="Horton D.L."/>
            <person name="Alikhan N.F."/>
            <person name="Baker D."/>
            <person name="Gharbi K."/>
            <person name="Hall N."/>
            <person name="Watson M."/>
            <person name="Adriaenssens E.M."/>
            <person name="Foster-Nyarko E."/>
            <person name="Jarju S."/>
            <person name="Secka A."/>
            <person name="Antonio M."/>
            <person name="Oren A."/>
            <person name="Chaudhuri R.R."/>
            <person name="La Ragione R."/>
            <person name="Hildebrand F."/>
            <person name="Pallen M.J."/>
        </authorList>
    </citation>
    <scope>NUCLEOTIDE SEQUENCE</scope>
    <source>
        <strain evidence="5">CHK169-4300</strain>
    </source>
</reference>
<dbReference type="InterPro" id="IPR046335">
    <property type="entry name" value="LacI/GalR-like_sensor"/>
</dbReference>
<dbReference type="PANTHER" id="PTHR30146">
    <property type="entry name" value="LACI-RELATED TRANSCRIPTIONAL REPRESSOR"/>
    <property type="match status" value="1"/>
</dbReference>
<feature type="non-terminal residue" evidence="5">
    <location>
        <position position="1"/>
    </location>
</feature>
<feature type="domain" description="HTH lacI-type" evidence="4">
    <location>
        <begin position="1"/>
        <end position="43"/>
    </location>
</feature>
<evidence type="ECO:0000313" key="5">
    <source>
        <dbReference type="EMBL" id="HIZ70620.1"/>
    </source>
</evidence>
<accession>A0A9D2G1F2</accession>
<dbReference type="CDD" id="cd01544">
    <property type="entry name" value="PBP1_GalR"/>
    <property type="match status" value="1"/>
</dbReference>
<dbReference type="PANTHER" id="PTHR30146:SF149">
    <property type="entry name" value="HTH-TYPE TRANSCRIPTIONAL REGULATOR EBGR"/>
    <property type="match status" value="1"/>
</dbReference>
<dbReference type="Proteomes" id="UP000824106">
    <property type="component" value="Unassembled WGS sequence"/>
</dbReference>
<dbReference type="EMBL" id="DXAZ01000034">
    <property type="protein sequence ID" value="HIZ70620.1"/>
    <property type="molecule type" value="Genomic_DNA"/>
</dbReference>
<evidence type="ECO:0000256" key="2">
    <source>
        <dbReference type="ARBA" id="ARBA00023125"/>
    </source>
</evidence>